<keyword evidence="5" id="KW-0418">Kinase</keyword>
<dbReference type="PANTHER" id="PTHR24057">
    <property type="entry name" value="GLYCOGEN SYNTHASE KINASE-3 ALPHA"/>
    <property type="match status" value="1"/>
</dbReference>
<evidence type="ECO:0000256" key="6">
    <source>
        <dbReference type="ARBA" id="ARBA00022840"/>
    </source>
</evidence>
<dbReference type="SUPFAM" id="SSF56112">
    <property type="entry name" value="Protein kinase-like (PK-like)"/>
    <property type="match status" value="1"/>
</dbReference>
<keyword evidence="2" id="KW-0723">Serine/threonine-protein kinase</keyword>
<dbReference type="InterPro" id="IPR000719">
    <property type="entry name" value="Prot_kinase_dom"/>
</dbReference>
<comment type="caution">
    <text evidence="8">The sequence shown here is derived from an EMBL/GenBank/DDBJ whole genome shotgun (WGS) entry which is preliminary data.</text>
</comment>
<dbReference type="InterPro" id="IPR050591">
    <property type="entry name" value="GSK-3"/>
</dbReference>
<dbReference type="FunFam" id="1.10.510.10:FF:000624">
    <property type="entry name" value="Mitogen-activated protein kinase"/>
    <property type="match status" value="1"/>
</dbReference>
<organism evidence="8 9">
    <name type="scientific">Rhynocoris fuscipes</name>
    <dbReference type="NCBI Taxonomy" id="488301"/>
    <lineage>
        <taxon>Eukaryota</taxon>
        <taxon>Metazoa</taxon>
        <taxon>Ecdysozoa</taxon>
        <taxon>Arthropoda</taxon>
        <taxon>Hexapoda</taxon>
        <taxon>Insecta</taxon>
        <taxon>Pterygota</taxon>
        <taxon>Neoptera</taxon>
        <taxon>Paraneoptera</taxon>
        <taxon>Hemiptera</taxon>
        <taxon>Heteroptera</taxon>
        <taxon>Panheteroptera</taxon>
        <taxon>Cimicomorpha</taxon>
        <taxon>Reduviidae</taxon>
        <taxon>Harpactorinae</taxon>
        <taxon>Harpactorini</taxon>
        <taxon>Rhynocoris</taxon>
    </lineage>
</organism>
<evidence type="ECO:0000313" key="9">
    <source>
        <dbReference type="Proteomes" id="UP001461498"/>
    </source>
</evidence>
<sequence length="373" mass="43203">MVGDSDRGCITKKELLSSKSDEKELIELKERSILAFVAGQEFNAAAIVTYKKTNSKKYEGKFCSVQYGELVKDEKPIIVKTLKKEGRNWPKEFSILNKLEPHDNIIKLLYYSFGYQKTWIHLIFEGVHQTLRDLMHEYRSQSIHPTYIKAYLFQLFRALGYLHSNNICHRDVKPENILVDTQNKLLKLANFRHGKVLDDGVGSYCCAGTTVYKSPEIILFSPRYNLLTDMWSAGCVMGELLNDNEPLIEGENLNEVFVSIQKLLGSPTCEDLKELGVPHDYIHCVIPKKIYPTIKLRLRNVNEEDLNFLKELLQYCPSKRPTAYSVFHRKFFSKLRDPTLRFPDGTVIPNFFEFTDQELCSQPDLEWICTNHT</sequence>
<evidence type="ECO:0000256" key="3">
    <source>
        <dbReference type="ARBA" id="ARBA00022679"/>
    </source>
</evidence>
<reference evidence="8 9" key="1">
    <citation type="submission" date="2022-12" db="EMBL/GenBank/DDBJ databases">
        <title>Chromosome-level genome assembly of true bugs.</title>
        <authorList>
            <person name="Ma L."/>
            <person name="Li H."/>
        </authorList>
    </citation>
    <scope>NUCLEOTIDE SEQUENCE [LARGE SCALE GENOMIC DNA]</scope>
    <source>
        <strain evidence="8">Lab_2022b</strain>
    </source>
</reference>
<keyword evidence="6" id="KW-0067">ATP-binding</keyword>
<dbReference type="InterPro" id="IPR008271">
    <property type="entry name" value="Ser/Thr_kinase_AS"/>
</dbReference>
<evidence type="ECO:0000256" key="1">
    <source>
        <dbReference type="ARBA" id="ARBA00005527"/>
    </source>
</evidence>
<dbReference type="SMART" id="SM00220">
    <property type="entry name" value="S_TKc"/>
    <property type="match status" value="1"/>
</dbReference>
<dbReference type="Pfam" id="PF00069">
    <property type="entry name" value="Pkinase"/>
    <property type="match status" value="1"/>
</dbReference>
<keyword evidence="3" id="KW-0808">Transferase</keyword>
<gene>
    <name evidence="8" type="ORF">O3M35_010535</name>
</gene>
<dbReference type="GO" id="GO:0004674">
    <property type="term" value="F:protein serine/threonine kinase activity"/>
    <property type="evidence" value="ECO:0007669"/>
    <property type="project" value="UniProtKB-KW"/>
</dbReference>
<comment type="similarity">
    <text evidence="1">Belongs to the protein kinase superfamily. CMGC Ser/Thr protein kinase family. GSK-3 subfamily.</text>
</comment>
<accession>A0AAW1D5E6</accession>
<dbReference type="AlphaFoldDB" id="A0AAW1D5E6"/>
<dbReference type="PROSITE" id="PS50011">
    <property type="entry name" value="PROTEIN_KINASE_DOM"/>
    <property type="match status" value="1"/>
</dbReference>
<dbReference type="GO" id="GO:0007165">
    <property type="term" value="P:signal transduction"/>
    <property type="evidence" value="ECO:0007669"/>
    <property type="project" value="TreeGrafter"/>
</dbReference>
<dbReference type="GO" id="GO:0030424">
    <property type="term" value="C:axon"/>
    <property type="evidence" value="ECO:0007669"/>
    <property type="project" value="TreeGrafter"/>
</dbReference>
<evidence type="ECO:0000256" key="2">
    <source>
        <dbReference type="ARBA" id="ARBA00022527"/>
    </source>
</evidence>
<dbReference type="GO" id="GO:0005634">
    <property type="term" value="C:nucleus"/>
    <property type="evidence" value="ECO:0007669"/>
    <property type="project" value="TreeGrafter"/>
</dbReference>
<dbReference type="GO" id="GO:0005829">
    <property type="term" value="C:cytosol"/>
    <property type="evidence" value="ECO:0007669"/>
    <property type="project" value="TreeGrafter"/>
</dbReference>
<dbReference type="InterPro" id="IPR011009">
    <property type="entry name" value="Kinase-like_dom_sf"/>
</dbReference>
<protein>
    <recommendedName>
        <fullName evidence="7">Protein kinase domain-containing protein</fullName>
    </recommendedName>
</protein>
<evidence type="ECO:0000259" key="7">
    <source>
        <dbReference type="PROSITE" id="PS50011"/>
    </source>
</evidence>
<dbReference type="Proteomes" id="UP001461498">
    <property type="component" value="Unassembled WGS sequence"/>
</dbReference>
<dbReference type="PROSITE" id="PS00108">
    <property type="entry name" value="PROTEIN_KINASE_ST"/>
    <property type="match status" value="1"/>
</dbReference>
<dbReference type="GO" id="GO:0032436">
    <property type="term" value="P:positive regulation of proteasomal ubiquitin-dependent protein catabolic process"/>
    <property type="evidence" value="ECO:0007669"/>
    <property type="project" value="TreeGrafter"/>
</dbReference>
<dbReference type="GO" id="GO:0090090">
    <property type="term" value="P:negative regulation of canonical Wnt signaling pathway"/>
    <property type="evidence" value="ECO:0007669"/>
    <property type="project" value="TreeGrafter"/>
</dbReference>
<keyword evidence="4" id="KW-0547">Nucleotide-binding</keyword>
<feature type="domain" description="Protein kinase" evidence="7">
    <location>
        <begin position="51"/>
        <end position="332"/>
    </location>
</feature>
<dbReference type="GO" id="GO:0030154">
    <property type="term" value="P:cell differentiation"/>
    <property type="evidence" value="ECO:0007669"/>
    <property type="project" value="TreeGrafter"/>
</dbReference>
<dbReference type="PANTHER" id="PTHR24057:SF0">
    <property type="entry name" value="PROTEIN KINASE SHAGGY-RELATED"/>
    <property type="match status" value="1"/>
</dbReference>
<keyword evidence="9" id="KW-1185">Reference proteome</keyword>
<dbReference type="Gene3D" id="3.30.200.20">
    <property type="entry name" value="Phosphorylase Kinase, domain 1"/>
    <property type="match status" value="1"/>
</dbReference>
<dbReference type="Gene3D" id="1.10.510.10">
    <property type="entry name" value="Transferase(Phosphotransferase) domain 1"/>
    <property type="match status" value="1"/>
</dbReference>
<proteinExistence type="inferred from homology"/>
<dbReference type="GO" id="GO:0005524">
    <property type="term" value="F:ATP binding"/>
    <property type="evidence" value="ECO:0007669"/>
    <property type="project" value="UniProtKB-KW"/>
</dbReference>
<dbReference type="EMBL" id="JAPXFL010000007">
    <property type="protein sequence ID" value="KAK9504132.1"/>
    <property type="molecule type" value="Genomic_DNA"/>
</dbReference>
<name>A0AAW1D5E6_9HEMI</name>
<evidence type="ECO:0000256" key="4">
    <source>
        <dbReference type="ARBA" id="ARBA00022741"/>
    </source>
</evidence>
<evidence type="ECO:0000256" key="5">
    <source>
        <dbReference type="ARBA" id="ARBA00022777"/>
    </source>
</evidence>
<dbReference type="GO" id="GO:0070507">
    <property type="term" value="P:regulation of microtubule cytoskeleton organization"/>
    <property type="evidence" value="ECO:0007669"/>
    <property type="project" value="TreeGrafter"/>
</dbReference>
<evidence type="ECO:0000313" key="8">
    <source>
        <dbReference type="EMBL" id="KAK9504132.1"/>
    </source>
</evidence>